<dbReference type="Proteomes" id="UP000003295">
    <property type="component" value="Unassembled WGS sequence"/>
</dbReference>
<feature type="compositionally biased region" description="Basic and acidic residues" evidence="1">
    <location>
        <begin position="1"/>
        <end position="23"/>
    </location>
</feature>
<sequence length="75" mass="8370">MQIGAEAHDGSSRWLERESERRNPTQCSARTRHPAFGVFPAGDLHTTVAARREPPTWGFILRNLKAPCGCKPQVD</sequence>
<dbReference type="HOGENOM" id="CLU_2664771_0_0_11"/>
<comment type="caution">
    <text evidence="2">The sequence shown here is derived from an EMBL/GenBank/DDBJ whole genome shotgun (WGS) entry which is preliminary data.</text>
</comment>
<organism evidence="2 3">
    <name type="scientific">Collinsella intestinalis DSM 13280</name>
    <dbReference type="NCBI Taxonomy" id="521003"/>
    <lineage>
        <taxon>Bacteria</taxon>
        <taxon>Bacillati</taxon>
        <taxon>Actinomycetota</taxon>
        <taxon>Coriobacteriia</taxon>
        <taxon>Coriobacteriales</taxon>
        <taxon>Coriobacteriaceae</taxon>
        <taxon>Collinsella</taxon>
    </lineage>
</organism>
<feature type="region of interest" description="Disordered" evidence="1">
    <location>
        <begin position="1"/>
        <end position="32"/>
    </location>
</feature>
<evidence type="ECO:0000313" key="3">
    <source>
        <dbReference type="Proteomes" id="UP000003295"/>
    </source>
</evidence>
<evidence type="ECO:0000256" key="1">
    <source>
        <dbReference type="SAM" id="MobiDB-lite"/>
    </source>
</evidence>
<proteinExistence type="predicted"/>
<dbReference type="EMBL" id="ABXH02000003">
    <property type="protein sequence ID" value="EEP45060.1"/>
    <property type="molecule type" value="Genomic_DNA"/>
</dbReference>
<protein>
    <submittedName>
        <fullName evidence="2">Uncharacterized protein</fullName>
    </submittedName>
</protein>
<gene>
    <name evidence="2" type="ORF">COLINT_02108</name>
</gene>
<evidence type="ECO:0000313" key="2">
    <source>
        <dbReference type="EMBL" id="EEP45060.1"/>
    </source>
</evidence>
<dbReference type="AlphaFoldDB" id="C4F7U2"/>
<accession>C4F7U2</accession>
<reference evidence="2 3" key="1">
    <citation type="submission" date="2009-04" db="EMBL/GenBank/DDBJ databases">
        <authorList>
            <person name="Weinstock G."/>
            <person name="Sodergren E."/>
            <person name="Clifton S."/>
            <person name="Fulton L."/>
            <person name="Fulton B."/>
            <person name="Courtney L."/>
            <person name="Fronick C."/>
            <person name="Harrison M."/>
            <person name="Strong C."/>
            <person name="Farmer C."/>
            <person name="Delahaunty K."/>
            <person name="Markovic C."/>
            <person name="Hall O."/>
            <person name="Minx P."/>
            <person name="Tomlinson C."/>
            <person name="Mitreva M."/>
            <person name="Nelson J."/>
            <person name="Hou S."/>
            <person name="Wollam A."/>
            <person name="Pepin K.H."/>
            <person name="Johnson M."/>
            <person name="Bhonagiri V."/>
            <person name="Nash W.E."/>
            <person name="Warren W."/>
            <person name="Chinwalla A."/>
            <person name="Mardis E.R."/>
            <person name="Wilson R.K."/>
        </authorList>
    </citation>
    <scope>NUCLEOTIDE SEQUENCE [LARGE SCALE GENOMIC DNA]</scope>
    <source>
        <strain evidence="2 3">DSM 13280</strain>
    </source>
</reference>
<name>C4F7U2_9ACTN</name>